<gene>
    <name evidence="8" type="ORF">FSC454_02360</name>
</gene>
<evidence type="ECO:0000259" key="6">
    <source>
        <dbReference type="Pfam" id="PF18135"/>
    </source>
</evidence>
<evidence type="ECO:0000313" key="9">
    <source>
        <dbReference type="Proteomes" id="UP000182459"/>
    </source>
</evidence>
<dbReference type="InterPro" id="IPR050953">
    <property type="entry name" value="N4_N6_ade-DNA_methylase"/>
</dbReference>
<protein>
    <recommendedName>
        <fullName evidence="1">site-specific DNA-methyltransferase (adenine-specific)</fullName>
        <ecNumber evidence="1">2.1.1.72</ecNumber>
    </recommendedName>
</protein>
<dbReference type="EMBL" id="CP018093">
    <property type="protein sequence ID" value="APD50063.1"/>
    <property type="molecule type" value="Genomic_DNA"/>
</dbReference>
<evidence type="ECO:0000256" key="3">
    <source>
        <dbReference type="ARBA" id="ARBA00022679"/>
    </source>
</evidence>
<accession>A0AAC9J992</accession>
<feature type="compositionally biased region" description="Polar residues" evidence="5">
    <location>
        <begin position="926"/>
        <end position="936"/>
    </location>
</feature>
<dbReference type="PANTHER" id="PTHR33841">
    <property type="entry name" value="DNA METHYLTRANSFERASE YEEA-RELATED"/>
    <property type="match status" value="1"/>
</dbReference>
<feature type="compositionally biased region" description="Basic and acidic residues" evidence="5">
    <location>
        <begin position="914"/>
        <end position="925"/>
    </location>
</feature>
<organism evidence="8 9">
    <name type="scientific">Francisella hispaniensis FSC454</name>
    <dbReference type="NCBI Taxonomy" id="1088883"/>
    <lineage>
        <taxon>Bacteria</taxon>
        <taxon>Pseudomonadati</taxon>
        <taxon>Pseudomonadota</taxon>
        <taxon>Gammaproteobacteria</taxon>
        <taxon>Thiotrichales</taxon>
        <taxon>Francisellaceae</taxon>
        <taxon>Francisella</taxon>
    </lineage>
</organism>
<keyword evidence="2 8" id="KW-0489">Methyltransferase</keyword>
<keyword evidence="9" id="KW-1185">Reference proteome</keyword>
<dbReference type="InterPro" id="IPR029063">
    <property type="entry name" value="SAM-dependent_MTases_sf"/>
</dbReference>
<dbReference type="REBASE" id="166802">
    <property type="entry name" value="Fhi454ORF2360P"/>
</dbReference>
<dbReference type="InterPro" id="IPR046816">
    <property type="entry name" value="MmeI_Mtase"/>
</dbReference>
<evidence type="ECO:0000256" key="2">
    <source>
        <dbReference type="ARBA" id="ARBA00022603"/>
    </source>
</evidence>
<evidence type="ECO:0000259" key="7">
    <source>
        <dbReference type="Pfam" id="PF20473"/>
    </source>
</evidence>
<dbReference type="KEGG" id="fhi:FSC454_02360"/>
<evidence type="ECO:0000256" key="1">
    <source>
        <dbReference type="ARBA" id="ARBA00011900"/>
    </source>
</evidence>
<evidence type="ECO:0000256" key="5">
    <source>
        <dbReference type="SAM" id="MobiDB-lite"/>
    </source>
</evidence>
<proteinExistence type="predicted"/>
<dbReference type="RefSeq" id="WP_066044820.1">
    <property type="nucleotide sequence ID" value="NZ_CP018093.1"/>
</dbReference>
<dbReference type="InterPro" id="IPR041635">
    <property type="entry name" value="Type_ISP_LLaBIII_C"/>
</dbReference>
<evidence type="ECO:0000256" key="4">
    <source>
        <dbReference type="ARBA" id="ARBA00047942"/>
    </source>
</evidence>
<dbReference type="Proteomes" id="UP000182459">
    <property type="component" value="Chromosome"/>
</dbReference>
<sequence>MTTQQYLEQLNKRYKTGISREHTYRKDLEDLLVSLVKDIDVTNEPANVTDCGNPDYVITKKDIPIGYIEAKDIGKDLNSKNYKEQFSRYRKALDNLIITDYLRFQFFKEGELVTQIEIASIENGEIKPITKNFQQFENLIKDFCTYIGQTIRSPKKLAEMMAGKARLLQNTLENALNKDIEDEQNSGLRSQYETFKNILIHDLTPKGFADIYAQTLAYGMFAARYHDEVLDTFSRQEAAEKIPKTNPFLRMLFDYVAGTNIDDRIKHTVDNLADVFRAVDLRKILSKFGRSTKTQDPIVHFYEDFLSEYDSKLRKAKGVWYTPQPVVSFIVRAVDEVLKSEFGLSQGLADTTKTKIQIDSQTTDKRSKSGYKQIEKEVHKVQVLDPATGTGTFLAEAIKFIYNNNFKAMQGAWSGYVEEHLIPRLNGFELLMASYAMAHLKLDMLLTDTGYKPKSTQSQRFHIYLTNSLEEHHPDTGTLFANWLSNEANEANQIKKDTPVMVVMGNPPYSGESANKGQWIMDLMEDYKKEPTGGKLQERNPKWINDDYVKFMRYGQYYIEKNGSGVLAFINPHGFLDNPTFRGMRYSLLKTYDKIYTIDLHGNSKKKETCSDGSKDENVFDIMQGVSINILIKTGAKKNNELAEVYHYDLYGKRNDKYEFLAQNSLKNIQWSKIENIAPQYYFVQKDWDLKKQYDKGFNIQNLFPVNSVGIVTARDKFTIHDTKQEVENTIKEFLKINDEQARSKFKLGKDVRDWKVSYARADLEANYQKEGVFAEVAYRPFDSKWTFYTGKSKGFHCYPRNETMKHMLRGENVGVIFSRTVTGAYDWSDIQVTKNIVEFGIMATRVGNGAPIAPLYLYPDNDSLDSSRVPNLDMSIVNEIEKSLGLEFVAERSYPTENNCHTREGGYLSDTSNKVRDSRLHGNDGDNNSPSDMKGWQSQTDGVVLKNFAPIDILDYIYAVLHSPSYREKYKEFLKIDFPRVPYPTIDTFWQLVELGSQLRQIHLLESPLVTDFITSYPIDGDNIVDKPTYKDGKVYINKEQYFDNVPEVAWNFYIGGYQPAQKWLKDRKGRELGFEDILHYQKIIVALTETDRLMWEIDKMDVCGMDTTIES</sequence>
<dbReference type="GO" id="GO:0032259">
    <property type="term" value="P:methylation"/>
    <property type="evidence" value="ECO:0007669"/>
    <property type="project" value="UniProtKB-KW"/>
</dbReference>
<evidence type="ECO:0000313" key="8">
    <source>
        <dbReference type="EMBL" id="APD50063.1"/>
    </source>
</evidence>
<reference evidence="8 9" key="1">
    <citation type="submission" date="2016-11" db="EMBL/GenBank/DDBJ databases">
        <authorList>
            <person name="Hagglund E."/>
            <person name="Bystrom M."/>
            <person name="Naslund J."/>
            <person name="Stenberg P."/>
            <person name="Sjodin A."/>
        </authorList>
    </citation>
    <scope>NUCLEOTIDE SEQUENCE [LARGE SCALE GENOMIC DNA]</scope>
    <source>
        <strain evidence="8 9">CCUG 58020</strain>
    </source>
</reference>
<feature type="domain" description="Type ISP restriction-modification enzyme LLaBIII C-terminal specificity" evidence="6">
    <location>
        <begin position="703"/>
        <end position="1096"/>
    </location>
</feature>
<dbReference type="Gene3D" id="3.40.50.150">
    <property type="entry name" value="Vaccinia Virus protein VP39"/>
    <property type="match status" value="1"/>
</dbReference>
<keyword evidence="3" id="KW-0808">Transferase</keyword>
<dbReference type="Pfam" id="PF18135">
    <property type="entry name" value="Type_ISP_C"/>
    <property type="match status" value="1"/>
</dbReference>
<dbReference type="Pfam" id="PF20473">
    <property type="entry name" value="MmeI_Mtase"/>
    <property type="match status" value="1"/>
</dbReference>
<dbReference type="PRINTS" id="PR00507">
    <property type="entry name" value="N12N6MTFRASE"/>
</dbReference>
<comment type="catalytic activity">
    <reaction evidence="4">
        <text>a 2'-deoxyadenosine in DNA + S-adenosyl-L-methionine = an N(6)-methyl-2'-deoxyadenosine in DNA + S-adenosyl-L-homocysteine + H(+)</text>
        <dbReference type="Rhea" id="RHEA:15197"/>
        <dbReference type="Rhea" id="RHEA-COMP:12418"/>
        <dbReference type="Rhea" id="RHEA-COMP:12419"/>
        <dbReference type="ChEBI" id="CHEBI:15378"/>
        <dbReference type="ChEBI" id="CHEBI:57856"/>
        <dbReference type="ChEBI" id="CHEBI:59789"/>
        <dbReference type="ChEBI" id="CHEBI:90615"/>
        <dbReference type="ChEBI" id="CHEBI:90616"/>
        <dbReference type="EC" id="2.1.1.72"/>
    </reaction>
</comment>
<dbReference type="EC" id="2.1.1.72" evidence="1"/>
<dbReference type="GO" id="GO:0009007">
    <property type="term" value="F:site-specific DNA-methyltransferase (adenine-specific) activity"/>
    <property type="evidence" value="ECO:0007669"/>
    <property type="project" value="UniProtKB-EC"/>
</dbReference>
<dbReference type="AlphaFoldDB" id="A0AAC9J992"/>
<name>A0AAC9J992_9GAMM</name>
<dbReference type="SUPFAM" id="SSF53335">
    <property type="entry name" value="S-adenosyl-L-methionine-dependent methyltransferases"/>
    <property type="match status" value="1"/>
</dbReference>
<dbReference type="PANTHER" id="PTHR33841:SF1">
    <property type="entry name" value="DNA METHYLTRANSFERASE A"/>
    <property type="match status" value="1"/>
</dbReference>
<feature type="domain" description="MmeI-like DNA-methyltransferase" evidence="7">
    <location>
        <begin position="367"/>
        <end position="528"/>
    </location>
</feature>
<feature type="region of interest" description="Disordered" evidence="5">
    <location>
        <begin position="898"/>
        <end position="936"/>
    </location>
</feature>